<dbReference type="InterPro" id="IPR018247">
    <property type="entry name" value="EF_Hand_1_Ca_BS"/>
</dbReference>
<gene>
    <name evidence="2" type="ORF">LCGC14_0799320</name>
</gene>
<proteinExistence type="predicted"/>
<dbReference type="InterPro" id="IPR032809">
    <property type="entry name" value="Put_HupE_UreJ"/>
</dbReference>
<evidence type="ECO:0000313" key="2">
    <source>
        <dbReference type="EMBL" id="KKN33881.1"/>
    </source>
</evidence>
<comment type="caution">
    <text evidence="2">The sequence shown here is derived from an EMBL/GenBank/DDBJ whole genome shotgun (WGS) entry which is preliminary data.</text>
</comment>
<reference evidence="2" key="1">
    <citation type="journal article" date="2015" name="Nature">
        <title>Complex archaea that bridge the gap between prokaryotes and eukaryotes.</title>
        <authorList>
            <person name="Spang A."/>
            <person name="Saw J.H."/>
            <person name="Jorgensen S.L."/>
            <person name="Zaremba-Niedzwiedzka K."/>
            <person name="Martijn J."/>
            <person name="Lind A.E."/>
            <person name="van Eijk R."/>
            <person name="Schleper C."/>
            <person name="Guy L."/>
            <person name="Ettema T.J."/>
        </authorList>
    </citation>
    <scope>NUCLEOTIDE SEQUENCE</scope>
</reference>
<sequence length="370" mass="41791">MKTPYLFILTLMLCIFSTYSFSHQISTSYITLNSKNDNDTNKSQYTGTWQVNIADLEHAVPLDLDKNGQISWAEIKAKRRSINNFVTESLNITQNAQACPLKSEGIYQLDNHFNQPYLVIPLLFNCNDSETISLSYSAFFKTDANHKSIVNINGVSRVFNINEAQQTFSFEKSSYLSTFNQYVYQGVLHIWIGIDHILFLIALLLTCVLKRSNKTWQGISSKKHIIKHTAWIVTAFTLAHSITLTATAMNLVSPNSRWVELGIAISVLFAALNNVWPLVLRLGWLTFAFGLLHGMGFASVLGELGLSSDYQLLSILAFNLGVEIGQLSILLVALPILIYVRNYTWYKKWLMPMGSVAIAIIALQWSIERF</sequence>
<keyword evidence="1" id="KW-0812">Transmembrane</keyword>
<name>A0A0F9SA62_9ZZZZ</name>
<feature type="transmembrane region" description="Helical" evidence="1">
    <location>
        <begin position="282"/>
        <end position="301"/>
    </location>
</feature>
<dbReference type="PROSITE" id="PS00018">
    <property type="entry name" value="EF_HAND_1"/>
    <property type="match status" value="1"/>
</dbReference>
<organism evidence="2">
    <name type="scientific">marine sediment metagenome</name>
    <dbReference type="NCBI Taxonomy" id="412755"/>
    <lineage>
        <taxon>unclassified sequences</taxon>
        <taxon>metagenomes</taxon>
        <taxon>ecological metagenomes</taxon>
    </lineage>
</organism>
<keyword evidence="1" id="KW-1133">Transmembrane helix</keyword>
<feature type="transmembrane region" description="Helical" evidence="1">
    <location>
        <begin position="313"/>
        <end position="337"/>
    </location>
</feature>
<dbReference type="Pfam" id="PF13795">
    <property type="entry name" value="HupE_UreJ_2"/>
    <property type="match status" value="1"/>
</dbReference>
<accession>A0A0F9SA62</accession>
<feature type="transmembrane region" description="Helical" evidence="1">
    <location>
        <begin position="188"/>
        <end position="209"/>
    </location>
</feature>
<feature type="transmembrane region" description="Helical" evidence="1">
    <location>
        <begin position="258"/>
        <end position="275"/>
    </location>
</feature>
<evidence type="ECO:0008006" key="3">
    <source>
        <dbReference type="Google" id="ProtNLM"/>
    </source>
</evidence>
<feature type="transmembrane region" description="Helical" evidence="1">
    <location>
        <begin position="349"/>
        <end position="367"/>
    </location>
</feature>
<dbReference type="AlphaFoldDB" id="A0A0F9SA62"/>
<feature type="transmembrane region" description="Helical" evidence="1">
    <location>
        <begin position="230"/>
        <end position="252"/>
    </location>
</feature>
<keyword evidence="1" id="KW-0472">Membrane</keyword>
<evidence type="ECO:0000256" key="1">
    <source>
        <dbReference type="SAM" id="Phobius"/>
    </source>
</evidence>
<protein>
    <recommendedName>
        <fullName evidence="3">HupE/UreJ family protein</fullName>
    </recommendedName>
</protein>
<dbReference type="EMBL" id="LAZR01002144">
    <property type="protein sequence ID" value="KKN33881.1"/>
    <property type="molecule type" value="Genomic_DNA"/>
</dbReference>